<dbReference type="AlphaFoldDB" id="I0W5I7"/>
<feature type="domain" description="DUF7793" evidence="1">
    <location>
        <begin position="10"/>
        <end position="121"/>
    </location>
</feature>
<evidence type="ECO:0000313" key="2">
    <source>
        <dbReference type="EMBL" id="EID71653.1"/>
    </source>
</evidence>
<dbReference type="InterPro" id="IPR056695">
    <property type="entry name" value="DUF7793"/>
</dbReference>
<dbReference type="OrthoDB" id="957652at2"/>
<dbReference type="eggNOG" id="ENOG50332DX">
    <property type="taxonomic scope" value="Bacteria"/>
</dbReference>
<evidence type="ECO:0000259" key="1">
    <source>
        <dbReference type="Pfam" id="PF25056"/>
    </source>
</evidence>
<dbReference type="STRING" id="946077.W5A_13460"/>
<comment type="caution">
    <text evidence="2">The sequence shown here is derived from an EMBL/GenBank/DDBJ whole genome shotgun (WGS) entry which is preliminary data.</text>
</comment>
<dbReference type="EMBL" id="AJJU01000042">
    <property type="protein sequence ID" value="EID71653.1"/>
    <property type="molecule type" value="Genomic_DNA"/>
</dbReference>
<keyword evidence="3" id="KW-1185">Reference proteome</keyword>
<protein>
    <recommendedName>
        <fullName evidence="1">DUF7793 domain-containing protein</fullName>
    </recommendedName>
</protein>
<accession>I0W5I7</accession>
<organism evidence="2 3">
    <name type="scientific">Imtechella halotolerans K1</name>
    <dbReference type="NCBI Taxonomy" id="946077"/>
    <lineage>
        <taxon>Bacteria</taxon>
        <taxon>Pseudomonadati</taxon>
        <taxon>Bacteroidota</taxon>
        <taxon>Flavobacteriia</taxon>
        <taxon>Flavobacteriales</taxon>
        <taxon>Flavobacteriaceae</taxon>
        <taxon>Imtechella</taxon>
    </lineage>
</organism>
<reference evidence="2 3" key="1">
    <citation type="journal article" date="2012" name="J. Bacteriol.">
        <title>Genome Sequence of the Halotolerant Bacterium Imtechella halotolerans K1T.</title>
        <authorList>
            <person name="Kumar S."/>
            <person name="Vikram S."/>
            <person name="Subramanian S."/>
            <person name="Raghava G.P."/>
            <person name="Pinnaka A.K."/>
        </authorList>
    </citation>
    <scope>NUCLEOTIDE SEQUENCE [LARGE SCALE GENOMIC DNA]</scope>
    <source>
        <strain evidence="2 3">K1</strain>
    </source>
</reference>
<dbReference type="Pfam" id="PF25056">
    <property type="entry name" value="DUF7793"/>
    <property type="match status" value="1"/>
</dbReference>
<evidence type="ECO:0000313" key="3">
    <source>
        <dbReference type="Proteomes" id="UP000005938"/>
    </source>
</evidence>
<dbReference type="Gene3D" id="3.40.1680.10">
    <property type="entry name" value="yp_829618.1 domain like"/>
    <property type="match status" value="1"/>
</dbReference>
<dbReference type="RefSeq" id="WP_008241596.1">
    <property type="nucleotide sequence ID" value="NZ_AJJU01000042.1"/>
</dbReference>
<gene>
    <name evidence="2" type="ORF">W5A_13460</name>
</gene>
<name>I0W5I7_9FLAO</name>
<proteinExistence type="predicted"/>
<dbReference type="Gene3D" id="3.40.970.30">
    <property type="entry name" value="yp_829618.1 like domains"/>
    <property type="match status" value="1"/>
</dbReference>
<sequence>MKAENAYASFEIKEGVLFFIYKEGIDIDLATARKIVSFRLNYQKGKKYPVLCNVNGIRSIDVNARRFLATEGSVLIKAVALVSDTPLSLILSEIFIKGNSPTVPARVCINEKEGMDYLSEFL</sequence>
<dbReference type="Proteomes" id="UP000005938">
    <property type="component" value="Unassembled WGS sequence"/>
</dbReference>